<dbReference type="HOGENOM" id="CLU_2056438_0_0_11"/>
<protein>
    <submittedName>
        <fullName evidence="1">Uncharacterized protein</fullName>
    </submittedName>
</protein>
<proteinExistence type="predicted"/>
<keyword evidence="2" id="KW-1185">Reference proteome</keyword>
<sequence length="128" mass="13966">MSDTPTGTGPIPYFGTLIGSIEAGELHCTAESLGKLAQNCQAFTDELRNLREKFIRQERLNSGWGQLPSGRAIAQHFADKEAEMVSVLDQHIAIVERMEAFFVSTRDSYLATEAANSAPFQLGSFGPT</sequence>
<accession>F6EIB4</accession>
<evidence type="ECO:0000313" key="2">
    <source>
        <dbReference type="Proteomes" id="UP000009235"/>
    </source>
</evidence>
<name>F6EIB4_HOYSD</name>
<dbReference type="STRING" id="443218.AS9A_2774"/>
<dbReference type="EMBL" id="CP002786">
    <property type="protein sequence ID" value="AEF41221.1"/>
    <property type="molecule type" value="Genomic_DNA"/>
</dbReference>
<gene>
    <name evidence="1" type="ordered locus">AS9A_2774</name>
</gene>
<dbReference type="OrthoDB" id="4482922at2"/>
<reference evidence="1 2" key="1">
    <citation type="journal article" date="2011" name="J. Bacteriol.">
        <title>Complete genome sequence of Amycolicicoccus subflavus DQS3-9A1T, an actinomycete isolated from crude oil-polluted soil.</title>
        <authorList>
            <person name="Cai M."/>
            <person name="Chen W.M."/>
            <person name="Nie Y."/>
            <person name="Chi C.Q."/>
            <person name="Wang Y.N."/>
            <person name="Tang Y.Q."/>
            <person name="Li G.Y."/>
            <person name="Wu X.L."/>
        </authorList>
    </citation>
    <scope>NUCLEOTIDE SEQUENCE [LARGE SCALE GENOMIC DNA]</scope>
    <source>
        <strain evidence="2">DSM 45089 / DQS3-9A1</strain>
    </source>
</reference>
<dbReference type="RefSeq" id="WP_013807570.1">
    <property type="nucleotide sequence ID" value="NC_015564.1"/>
</dbReference>
<dbReference type="AlphaFoldDB" id="F6EIB4"/>
<organism evidence="1 2">
    <name type="scientific">Hoyosella subflava (strain DSM 45089 / JCM 17490 / NBRC 109087 / DQS3-9A1)</name>
    <name type="common">Amycolicicoccus subflavus</name>
    <dbReference type="NCBI Taxonomy" id="443218"/>
    <lineage>
        <taxon>Bacteria</taxon>
        <taxon>Bacillati</taxon>
        <taxon>Actinomycetota</taxon>
        <taxon>Actinomycetes</taxon>
        <taxon>Mycobacteriales</taxon>
        <taxon>Hoyosellaceae</taxon>
        <taxon>Hoyosella</taxon>
    </lineage>
</organism>
<evidence type="ECO:0000313" key="1">
    <source>
        <dbReference type="EMBL" id="AEF41221.1"/>
    </source>
</evidence>
<dbReference type="Proteomes" id="UP000009235">
    <property type="component" value="Chromosome"/>
</dbReference>
<dbReference type="KEGG" id="asd:AS9A_2774"/>